<evidence type="ECO:0000313" key="1">
    <source>
        <dbReference type="EMBL" id="GFS76931.1"/>
    </source>
</evidence>
<gene>
    <name evidence="1" type="ORF">NPIL_573151</name>
</gene>
<sequence length="103" mass="12262">MDNKQYSVKLFRTSPSLNVHALCQAKPYQRQYILFKILPIMVDSRLRDLVLFYIRSRHQRVKDKEVTPSLNPIHMFSKRKVSAYEWNDPFHFKASSNMDTKAT</sequence>
<keyword evidence="2" id="KW-1185">Reference proteome</keyword>
<evidence type="ECO:0000313" key="2">
    <source>
        <dbReference type="Proteomes" id="UP000887013"/>
    </source>
</evidence>
<comment type="caution">
    <text evidence="1">The sequence shown here is derived from an EMBL/GenBank/DDBJ whole genome shotgun (WGS) entry which is preliminary data.</text>
</comment>
<accession>A0A8X6T340</accession>
<reference evidence="1" key="1">
    <citation type="submission" date="2020-08" db="EMBL/GenBank/DDBJ databases">
        <title>Multicomponent nature underlies the extraordinary mechanical properties of spider dragline silk.</title>
        <authorList>
            <person name="Kono N."/>
            <person name="Nakamura H."/>
            <person name="Mori M."/>
            <person name="Yoshida Y."/>
            <person name="Ohtoshi R."/>
            <person name="Malay A.D."/>
            <person name="Moran D.A.P."/>
            <person name="Tomita M."/>
            <person name="Numata K."/>
            <person name="Arakawa K."/>
        </authorList>
    </citation>
    <scope>NUCLEOTIDE SEQUENCE</scope>
</reference>
<name>A0A8X6T340_NEPPI</name>
<proteinExistence type="predicted"/>
<dbReference type="Proteomes" id="UP000887013">
    <property type="component" value="Unassembled WGS sequence"/>
</dbReference>
<dbReference type="EMBL" id="BMAW01050778">
    <property type="protein sequence ID" value="GFS76931.1"/>
    <property type="molecule type" value="Genomic_DNA"/>
</dbReference>
<dbReference type="AlphaFoldDB" id="A0A8X6T340"/>
<protein>
    <submittedName>
        <fullName evidence="1">Uncharacterized protein</fullName>
    </submittedName>
</protein>
<organism evidence="1 2">
    <name type="scientific">Nephila pilipes</name>
    <name type="common">Giant wood spider</name>
    <name type="synonym">Nephila maculata</name>
    <dbReference type="NCBI Taxonomy" id="299642"/>
    <lineage>
        <taxon>Eukaryota</taxon>
        <taxon>Metazoa</taxon>
        <taxon>Ecdysozoa</taxon>
        <taxon>Arthropoda</taxon>
        <taxon>Chelicerata</taxon>
        <taxon>Arachnida</taxon>
        <taxon>Araneae</taxon>
        <taxon>Araneomorphae</taxon>
        <taxon>Entelegynae</taxon>
        <taxon>Araneoidea</taxon>
        <taxon>Nephilidae</taxon>
        <taxon>Nephila</taxon>
    </lineage>
</organism>